<keyword evidence="2 4" id="KW-0863">Zinc-finger</keyword>
<dbReference type="SUPFAM" id="SSF52113">
    <property type="entry name" value="BRCT domain"/>
    <property type="match status" value="1"/>
</dbReference>
<feature type="region of interest" description="Disordered" evidence="5">
    <location>
        <begin position="134"/>
        <end position="264"/>
    </location>
</feature>
<evidence type="ECO:0000256" key="4">
    <source>
        <dbReference type="PROSITE-ProRule" id="PRU00175"/>
    </source>
</evidence>
<proteinExistence type="predicted"/>
<dbReference type="SMART" id="SM00184">
    <property type="entry name" value="RING"/>
    <property type="match status" value="1"/>
</dbReference>
<dbReference type="Gene3D" id="3.40.50.10190">
    <property type="entry name" value="BRCT domain"/>
    <property type="match status" value="1"/>
</dbReference>
<feature type="compositionally biased region" description="Acidic residues" evidence="5">
    <location>
        <begin position="226"/>
        <end position="235"/>
    </location>
</feature>
<name>A0A7S1Y372_9STRA</name>
<dbReference type="GO" id="GO:0008270">
    <property type="term" value="F:zinc ion binding"/>
    <property type="evidence" value="ECO:0007669"/>
    <property type="project" value="UniProtKB-KW"/>
</dbReference>
<gene>
    <name evidence="8" type="ORF">GOCE00092_LOCUS3009</name>
</gene>
<feature type="compositionally biased region" description="Polar residues" evidence="5">
    <location>
        <begin position="244"/>
        <end position="258"/>
    </location>
</feature>
<evidence type="ECO:0000259" key="6">
    <source>
        <dbReference type="PROSITE" id="PS50089"/>
    </source>
</evidence>
<keyword evidence="1" id="KW-0479">Metal-binding</keyword>
<feature type="compositionally biased region" description="Polar residues" evidence="5">
    <location>
        <begin position="134"/>
        <end position="149"/>
    </location>
</feature>
<dbReference type="EMBL" id="HBGK01005707">
    <property type="protein sequence ID" value="CAD9274101.1"/>
    <property type="molecule type" value="Transcribed_RNA"/>
</dbReference>
<evidence type="ECO:0000256" key="3">
    <source>
        <dbReference type="ARBA" id="ARBA00022833"/>
    </source>
</evidence>
<organism evidence="8">
    <name type="scientific">Grammatophora oceanica</name>
    <dbReference type="NCBI Taxonomy" id="210454"/>
    <lineage>
        <taxon>Eukaryota</taxon>
        <taxon>Sar</taxon>
        <taxon>Stramenopiles</taxon>
        <taxon>Ochrophyta</taxon>
        <taxon>Bacillariophyta</taxon>
        <taxon>Fragilariophyceae</taxon>
        <taxon>Fragilariophycidae</taxon>
        <taxon>Rhabdonematales</taxon>
        <taxon>Grammatophoraceae</taxon>
        <taxon>Grammatophora</taxon>
    </lineage>
</organism>
<evidence type="ECO:0000256" key="1">
    <source>
        <dbReference type="ARBA" id="ARBA00022723"/>
    </source>
</evidence>
<reference evidence="8" key="1">
    <citation type="submission" date="2021-01" db="EMBL/GenBank/DDBJ databases">
        <authorList>
            <person name="Corre E."/>
            <person name="Pelletier E."/>
            <person name="Niang G."/>
            <person name="Scheremetjew M."/>
            <person name="Finn R."/>
            <person name="Kale V."/>
            <person name="Holt S."/>
            <person name="Cochrane G."/>
            <person name="Meng A."/>
            <person name="Brown T."/>
            <person name="Cohen L."/>
        </authorList>
    </citation>
    <scope>NUCLEOTIDE SEQUENCE</scope>
    <source>
        <strain evidence="8">CCMP 410</strain>
    </source>
</reference>
<accession>A0A7S1Y372</accession>
<dbReference type="InterPro" id="IPR013083">
    <property type="entry name" value="Znf_RING/FYVE/PHD"/>
</dbReference>
<evidence type="ECO:0000256" key="2">
    <source>
        <dbReference type="ARBA" id="ARBA00022771"/>
    </source>
</evidence>
<evidence type="ECO:0008006" key="9">
    <source>
        <dbReference type="Google" id="ProtNLM"/>
    </source>
</evidence>
<dbReference type="PROSITE" id="PS50172">
    <property type="entry name" value="BRCT"/>
    <property type="match status" value="1"/>
</dbReference>
<sequence length="501" mass="55164">MPKTKRLKKTPPPTALYLDDERTTERQRNAIHELRSFLLCPLCGQDLDKAVTLPNCSHTFCYECIDNYGCDAWECPVPGCHMPLTKTASSRVGSSFKVSPQYETIVKSLSNIVKAVNSAPKYYWREANTENLFSSQETNKQEVSSQKSGGSIVFFSKGDGGDDPIEQLSQAGEAARNSSPQASVGPDSDSQRTEQFPQPESKPACADMPVFDAGSPIPFISSQLSDVDEDSEEEEYDKKFAAASTPNMKRSEETSTGAGSRVQKDKPAALQRIFLASRLSGREEELVDRLVSGGKAVVVDEKELVGLDVSRSLAVCGNSELETGDGFFVPRTYGYLLAIACGMRVVTSSYLSEFGRPIESSRHQVIGDTGCSMYMAPHRSVEAKRSPGTKNLLEAYVVILCGDFDIMPRGRGATDQVYSQERLSQLMCACGAQVVSNFNCSSPNLTKLVMVRPNPRARDWRASKTLVHPADLTICANWLLDSVAEFDKKDPNNYTQRIFRR</sequence>
<feature type="domain" description="RING-type" evidence="6">
    <location>
        <begin position="40"/>
        <end position="77"/>
    </location>
</feature>
<dbReference type="Gene3D" id="3.30.40.10">
    <property type="entry name" value="Zinc/RING finger domain, C3HC4 (zinc finger)"/>
    <property type="match status" value="1"/>
</dbReference>
<dbReference type="SUPFAM" id="SSF57850">
    <property type="entry name" value="RING/U-box"/>
    <property type="match status" value="1"/>
</dbReference>
<protein>
    <recommendedName>
        <fullName evidence="9">RING-type E3 ubiquitin transferase BRCA1</fullName>
    </recommendedName>
</protein>
<evidence type="ECO:0000256" key="5">
    <source>
        <dbReference type="SAM" id="MobiDB-lite"/>
    </source>
</evidence>
<feature type="domain" description="BRCT" evidence="7">
    <location>
        <begin position="388"/>
        <end position="496"/>
    </location>
</feature>
<dbReference type="InterPro" id="IPR001841">
    <property type="entry name" value="Znf_RING"/>
</dbReference>
<keyword evidence="3" id="KW-0862">Zinc</keyword>
<dbReference type="PROSITE" id="PS00518">
    <property type="entry name" value="ZF_RING_1"/>
    <property type="match status" value="1"/>
</dbReference>
<evidence type="ECO:0000313" key="8">
    <source>
        <dbReference type="EMBL" id="CAD9274101.1"/>
    </source>
</evidence>
<evidence type="ECO:0000259" key="7">
    <source>
        <dbReference type="PROSITE" id="PS50172"/>
    </source>
</evidence>
<dbReference type="AlphaFoldDB" id="A0A7S1Y372"/>
<dbReference type="InterPro" id="IPR001357">
    <property type="entry name" value="BRCT_dom"/>
</dbReference>
<dbReference type="PROSITE" id="PS50089">
    <property type="entry name" value="ZF_RING_2"/>
    <property type="match status" value="1"/>
</dbReference>
<dbReference type="InterPro" id="IPR036420">
    <property type="entry name" value="BRCT_dom_sf"/>
</dbReference>
<dbReference type="InterPro" id="IPR017907">
    <property type="entry name" value="Znf_RING_CS"/>
</dbReference>